<name>A0A6A4I5F5_9AGAR</name>
<evidence type="ECO:0000256" key="2">
    <source>
        <dbReference type="ARBA" id="ARBA00022679"/>
    </source>
</evidence>
<organism evidence="10 11">
    <name type="scientific">Gymnopus androsaceus JB14</name>
    <dbReference type="NCBI Taxonomy" id="1447944"/>
    <lineage>
        <taxon>Eukaryota</taxon>
        <taxon>Fungi</taxon>
        <taxon>Dikarya</taxon>
        <taxon>Basidiomycota</taxon>
        <taxon>Agaricomycotina</taxon>
        <taxon>Agaricomycetes</taxon>
        <taxon>Agaricomycetidae</taxon>
        <taxon>Agaricales</taxon>
        <taxon>Marasmiineae</taxon>
        <taxon>Omphalotaceae</taxon>
        <taxon>Gymnopus</taxon>
    </lineage>
</organism>
<keyword evidence="1" id="KW-0723">Serine/threonine-protein kinase</keyword>
<feature type="binding site" evidence="7">
    <location>
        <position position="230"/>
    </location>
    <ligand>
        <name>ATP</name>
        <dbReference type="ChEBI" id="CHEBI:30616"/>
    </ligand>
</feature>
<evidence type="ECO:0000259" key="9">
    <source>
        <dbReference type="PROSITE" id="PS50011"/>
    </source>
</evidence>
<dbReference type="PROSITE" id="PS50011">
    <property type="entry name" value="PROTEIN_KINASE_DOM"/>
    <property type="match status" value="1"/>
</dbReference>
<dbReference type="Pfam" id="PF00069">
    <property type="entry name" value="Pkinase"/>
    <property type="match status" value="1"/>
</dbReference>
<feature type="region of interest" description="Disordered" evidence="8">
    <location>
        <begin position="1"/>
        <end position="80"/>
    </location>
</feature>
<dbReference type="AlphaFoldDB" id="A0A6A4I5F5"/>
<evidence type="ECO:0000256" key="7">
    <source>
        <dbReference type="PROSITE-ProRule" id="PRU10141"/>
    </source>
</evidence>
<feature type="region of interest" description="Disordered" evidence="8">
    <location>
        <begin position="145"/>
        <end position="174"/>
    </location>
</feature>
<dbReference type="OrthoDB" id="10252354at2759"/>
<dbReference type="SUPFAM" id="SSF56112">
    <property type="entry name" value="Protein kinase-like (PK-like)"/>
    <property type="match status" value="1"/>
</dbReference>
<dbReference type="InterPro" id="IPR017441">
    <property type="entry name" value="Protein_kinase_ATP_BS"/>
</dbReference>
<dbReference type="PANTHER" id="PTHR47448:SF1">
    <property type="entry name" value="SERINE_THREONINE-PROTEIN KINASE STE7 HOMOLOG"/>
    <property type="match status" value="1"/>
</dbReference>
<dbReference type="InterPro" id="IPR011009">
    <property type="entry name" value="Kinase-like_dom_sf"/>
</dbReference>
<accession>A0A6A4I5F5</accession>
<dbReference type="PANTHER" id="PTHR47448">
    <property type="entry name" value="DUAL SPECIFICITY MITOGEN-ACTIVATED PROTEIN KINASE KINASE DSOR1-LIKE PROTEIN"/>
    <property type="match status" value="1"/>
</dbReference>
<dbReference type="GO" id="GO:0005524">
    <property type="term" value="F:ATP binding"/>
    <property type="evidence" value="ECO:0007669"/>
    <property type="project" value="UniProtKB-UniRule"/>
</dbReference>
<protein>
    <submittedName>
        <fullName evidence="10">Pkinase-domain-containing protein</fullName>
    </submittedName>
</protein>
<keyword evidence="5 7" id="KW-0067">ATP-binding</keyword>
<dbReference type="GO" id="GO:0000165">
    <property type="term" value="P:MAPK cascade"/>
    <property type="evidence" value="ECO:0007669"/>
    <property type="project" value="UniProtKB-ARBA"/>
</dbReference>
<keyword evidence="2" id="KW-0808">Transferase</keyword>
<dbReference type="InterPro" id="IPR008271">
    <property type="entry name" value="Ser/Thr_kinase_AS"/>
</dbReference>
<evidence type="ECO:0000256" key="4">
    <source>
        <dbReference type="ARBA" id="ARBA00022777"/>
    </source>
</evidence>
<dbReference type="Gene3D" id="3.30.200.20">
    <property type="entry name" value="Phosphorylase Kinase, domain 1"/>
    <property type="match status" value="1"/>
</dbReference>
<dbReference type="Proteomes" id="UP000799118">
    <property type="component" value="Unassembled WGS sequence"/>
</dbReference>
<dbReference type="SMART" id="SM00220">
    <property type="entry name" value="S_TKc"/>
    <property type="match status" value="1"/>
</dbReference>
<dbReference type="Gene3D" id="1.10.510.10">
    <property type="entry name" value="Transferase(Phosphotransferase) domain 1"/>
    <property type="match status" value="1"/>
</dbReference>
<comment type="similarity">
    <text evidence="6">Belongs to the protein kinase superfamily. STE Ser/Thr protein kinase family. MAP kinase kinase subfamily.</text>
</comment>
<dbReference type="InterPro" id="IPR000719">
    <property type="entry name" value="Prot_kinase_dom"/>
</dbReference>
<dbReference type="GO" id="GO:0004674">
    <property type="term" value="F:protein serine/threonine kinase activity"/>
    <property type="evidence" value="ECO:0007669"/>
    <property type="project" value="UniProtKB-KW"/>
</dbReference>
<evidence type="ECO:0000256" key="3">
    <source>
        <dbReference type="ARBA" id="ARBA00022741"/>
    </source>
</evidence>
<keyword evidence="3 7" id="KW-0547">Nucleotide-binding</keyword>
<sequence length="562" mass="59085">MAAPRALPTPPSVASPPPPPATVTPRPALPPVPAAGSLRKKRNVKALQLPTPPLPSASGGPLPPLPTRDAPGQPPALPRRGLSIDVQNAQPHNTGLGLFGRGAALGSGLPPISASVLMTPESSTTQRRNLQMALTGALEAMRVSKPGVMSSSSSSTLGSSGLASGESGVSTSTADTVSTAASTVDGSAETIILDPLQDSDLRNLAELGMGNGGSVMKVEHVPTGIIMAKKIVLIDAKPSVRKQILRELHIMHSCSSPYIVSSFGAYLAEPNICICMEFMNKGSFESVYKSLGGKNSRGDATPGPIPLGIVRQVAKRVLGGLVYLYEEMGVLHRDIKPSNILLNSQGQVKLCDFGVSGELENSVAKTFVGTSVYMSPERIQGSDYSVKSDVWSLGITLIELAHGCFPFSDTEVDFDDDETNGPGRMNGEMSLDSASLTPASAIPSAHHTRRKSRGVSLHGGVGTLSILELMHHIVREPPPLLITPLIPHSMEFAKPVTEGGAGVGQETAEEARVFVEKCLMKDPAERLSPRELLGTGWMRDGSANREAREGELDLRTWAGALP</sequence>
<evidence type="ECO:0000313" key="10">
    <source>
        <dbReference type="EMBL" id="KAE9405751.1"/>
    </source>
</evidence>
<dbReference type="FunFam" id="3.30.200.20:FF:000040">
    <property type="entry name" value="Dual specificity mitogen-activated protein kinase kinase"/>
    <property type="match status" value="1"/>
</dbReference>
<dbReference type="PROSITE" id="PS00108">
    <property type="entry name" value="PROTEIN_KINASE_ST"/>
    <property type="match status" value="1"/>
</dbReference>
<dbReference type="EMBL" id="ML769407">
    <property type="protein sequence ID" value="KAE9405751.1"/>
    <property type="molecule type" value="Genomic_DNA"/>
</dbReference>
<evidence type="ECO:0000256" key="6">
    <source>
        <dbReference type="ARBA" id="ARBA00038035"/>
    </source>
</evidence>
<dbReference type="InterPro" id="IPR050915">
    <property type="entry name" value="MAP_kinase_kinase"/>
</dbReference>
<gene>
    <name evidence="10" type="ORF">BT96DRAFT_915957</name>
</gene>
<keyword evidence="4" id="KW-0418">Kinase</keyword>
<evidence type="ECO:0000313" key="11">
    <source>
        <dbReference type="Proteomes" id="UP000799118"/>
    </source>
</evidence>
<reference evidence="10" key="1">
    <citation type="journal article" date="2019" name="Environ. Microbiol.">
        <title>Fungal ecological strategies reflected in gene transcription - a case study of two litter decomposers.</title>
        <authorList>
            <person name="Barbi F."/>
            <person name="Kohler A."/>
            <person name="Barry K."/>
            <person name="Baskaran P."/>
            <person name="Daum C."/>
            <person name="Fauchery L."/>
            <person name="Ihrmark K."/>
            <person name="Kuo A."/>
            <person name="LaButti K."/>
            <person name="Lipzen A."/>
            <person name="Morin E."/>
            <person name="Grigoriev I.V."/>
            <person name="Henrissat B."/>
            <person name="Lindahl B."/>
            <person name="Martin F."/>
        </authorList>
    </citation>
    <scope>NUCLEOTIDE SEQUENCE</scope>
    <source>
        <strain evidence="10">JB14</strain>
    </source>
</reference>
<evidence type="ECO:0000256" key="8">
    <source>
        <dbReference type="SAM" id="MobiDB-lite"/>
    </source>
</evidence>
<feature type="compositionally biased region" description="Pro residues" evidence="8">
    <location>
        <begin position="7"/>
        <end position="33"/>
    </location>
</feature>
<dbReference type="GO" id="GO:0004712">
    <property type="term" value="F:protein serine/threonine/tyrosine kinase activity"/>
    <property type="evidence" value="ECO:0007669"/>
    <property type="project" value="UniProtKB-ARBA"/>
</dbReference>
<evidence type="ECO:0000256" key="1">
    <source>
        <dbReference type="ARBA" id="ARBA00022527"/>
    </source>
</evidence>
<dbReference type="PROSITE" id="PS00107">
    <property type="entry name" value="PROTEIN_KINASE_ATP"/>
    <property type="match status" value="1"/>
</dbReference>
<keyword evidence="11" id="KW-1185">Reference proteome</keyword>
<evidence type="ECO:0000256" key="5">
    <source>
        <dbReference type="ARBA" id="ARBA00022840"/>
    </source>
</evidence>
<feature type="domain" description="Protein kinase" evidence="9">
    <location>
        <begin position="201"/>
        <end position="538"/>
    </location>
</feature>
<proteinExistence type="inferred from homology"/>
<feature type="compositionally biased region" description="Pro residues" evidence="8">
    <location>
        <begin position="50"/>
        <end position="77"/>
    </location>
</feature>